<comment type="caution">
    <text evidence="3">The sequence shown here is derived from an EMBL/GenBank/DDBJ whole genome shotgun (WGS) entry which is preliminary data.</text>
</comment>
<feature type="transmembrane region" description="Helical" evidence="1">
    <location>
        <begin position="48"/>
        <end position="71"/>
    </location>
</feature>
<reference evidence="4" key="1">
    <citation type="journal article" date="2019" name="Int. J. Syst. Evol. Microbiol.">
        <title>The Global Catalogue of Microorganisms (GCM) 10K type strain sequencing project: providing services to taxonomists for standard genome sequencing and annotation.</title>
        <authorList>
            <consortium name="The Broad Institute Genomics Platform"/>
            <consortium name="The Broad Institute Genome Sequencing Center for Infectious Disease"/>
            <person name="Wu L."/>
            <person name="Ma J."/>
        </authorList>
    </citation>
    <scope>NUCLEOTIDE SEQUENCE [LARGE SCALE GENOMIC DNA]</scope>
    <source>
        <strain evidence="4">JCM 4087</strain>
    </source>
</reference>
<dbReference type="Pfam" id="PF00487">
    <property type="entry name" value="FA_desaturase"/>
    <property type="match status" value="1"/>
</dbReference>
<accession>A0ABW1ELZ6</accession>
<feature type="transmembrane region" description="Helical" evidence="1">
    <location>
        <begin position="83"/>
        <end position="101"/>
    </location>
</feature>
<gene>
    <name evidence="3" type="ORF">ACFPT7_23625</name>
</gene>
<keyword evidence="1" id="KW-0472">Membrane</keyword>
<keyword evidence="1" id="KW-1133">Transmembrane helix</keyword>
<organism evidence="3 4">
    <name type="scientific">Acidicapsa dinghuensis</name>
    <dbReference type="NCBI Taxonomy" id="2218256"/>
    <lineage>
        <taxon>Bacteria</taxon>
        <taxon>Pseudomonadati</taxon>
        <taxon>Acidobacteriota</taxon>
        <taxon>Terriglobia</taxon>
        <taxon>Terriglobales</taxon>
        <taxon>Acidobacteriaceae</taxon>
        <taxon>Acidicapsa</taxon>
    </lineage>
</organism>
<keyword evidence="3" id="KW-0560">Oxidoreductase</keyword>
<evidence type="ECO:0000259" key="2">
    <source>
        <dbReference type="Pfam" id="PF00487"/>
    </source>
</evidence>
<evidence type="ECO:0000313" key="3">
    <source>
        <dbReference type="EMBL" id="MFC5865316.1"/>
    </source>
</evidence>
<keyword evidence="4" id="KW-1185">Reference proteome</keyword>
<keyword evidence="1" id="KW-0812">Transmembrane</keyword>
<evidence type="ECO:0000256" key="1">
    <source>
        <dbReference type="SAM" id="Phobius"/>
    </source>
</evidence>
<dbReference type="EMBL" id="JBHSPH010000019">
    <property type="protein sequence ID" value="MFC5865316.1"/>
    <property type="molecule type" value="Genomic_DNA"/>
</dbReference>
<dbReference type="EC" id="1.14.19.-" evidence="3"/>
<feature type="domain" description="Fatty acid desaturase" evidence="2">
    <location>
        <begin position="82"/>
        <end position="306"/>
    </location>
</feature>
<dbReference type="Proteomes" id="UP001596091">
    <property type="component" value="Unassembled WGS sequence"/>
</dbReference>
<dbReference type="GO" id="GO:0016491">
    <property type="term" value="F:oxidoreductase activity"/>
    <property type="evidence" value="ECO:0007669"/>
    <property type="project" value="UniProtKB-KW"/>
</dbReference>
<proteinExistence type="predicted"/>
<sequence length="352" mass="40079">MKVHPDEFAMACEYANSHDFEHLNPEQIHQVMVRGRELHKWFRAHPHLHAAISLSAIGSIFAVDWLVWIALARWFVATVPGSWALILAAIFTGTFHSWLAYSLSIYSLHEGAAHNLIFPGRSPFSRAASFLSTNMCRLSAAEPECYSACHMAHHAKFGTKDDTEFLNFIFPRRLWLNFLPLGSFFNYTDFFVHRTSAYTRSSATSGLIAAIYNGLYLFMLYRFFGLLFTVIAFLLMPHIGFYVDRLRQFTEHNLMPLENNSGARSLGVGFWGLLIGGGPWGQPCHLAHHMVASIPWYQQIILHRYIVGLLTVTQRKQFLLKPIVGFPALLWAILRESNHFTRTSASRVFAGD</sequence>
<dbReference type="RefSeq" id="WP_263342305.1">
    <property type="nucleotide sequence ID" value="NZ_JAGSYH010000011.1"/>
</dbReference>
<name>A0ABW1ELZ6_9BACT</name>
<feature type="transmembrane region" description="Helical" evidence="1">
    <location>
        <begin position="223"/>
        <end position="243"/>
    </location>
</feature>
<dbReference type="InterPro" id="IPR005804">
    <property type="entry name" value="FA_desaturase_dom"/>
</dbReference>
<evidence type="ECO:0000313" key="4">
    <source>
        <dbReference type="Proteomes" id="UP001596091"/>
    </source>
</evidence>
<protein>
    <submittedName>
        <fullName evidence="3">Fatty acid desaturase</fullName>
        <ecNumber evidence="3">1.14.19.-</ecNumber>
    </submittedName>
</protein>